<dbReference type="Gene3D" id="3.40.50.2000">
    <property type="entry name" value="Glycogen Phosphorylase B"/>
    <property type="match status" value="1"/>
</dbReference>
<protein>
    <submittedName>
        <fullName evidence="1">Glycosyltransferase involved in cell wall bisynthesis</fullName>
    </submittedName>
</protein>
<evidence type="ECO:0000313" key="2">
    <source>
        <dbReference type="Proteomes" id="UP000198790"/>
    </source>
</evidence>
<dbReference type="RefSeq" id="WP_092895468.1">
    <property type="nucleotide sequence ID" value="NZ_FOKK01000004.1"/>
</dbReference>
<gene>
    <name evidence="1" type="ORF">SAMN04489723_10481</name>
</gene>
<dbReference type="SUPFAM" id="SSF53756">
    <property type="entry name" value="UDP-Glycosyltransferase/glycogen phosphorylase"/>
    <property type="match status" value="1"/>
</dbReference>
<accession>A0A1I0Y2N1</accession>
<reference evidence="1 2" key="1">
    <citation type="submission" date="2016-10" db="EMBL/GenBank/DDBJ databases">
        <authorList>
            <person name="de Groot N.N."/>
        </authorList>
    </citation>
    <scope>NUCLEOTIDE SEQUENCE [LARGE SCALE GENOMIC DNA]</scope>
    <source>
        <strain evidence="1 2">DSM 23399</strain>
    </source>
</reference>
<name>A0A1I0Y2N1_9BACT</name>
<keyword evidence="2" id="KW-1185">Reference proteome</keyword>
<dbReference type="AlphaFoldDB" id="A0A1I0Y2N1"/>
<dbReference type="OrthoDB" id="925984at2"/>
<sequence>MSGKFDSRIPVLIASSLKPAKDTRAYGKLGLSLRETGLYRLSFMGFSQFPIKNCEDENFYSSFSKTNSAWGRISSQVRFLRILLKVRPKILICCTYEYLPIASFFKGILGYNLVYDVQENYVKNLDLNPSLSPNKKAKLSRIIRQMERVNRIDLFLLAEKCYAEEMPEKTPFLILENKFSGEIKSVSPFKISEKEAYSFVISGTLTPAFGTLEGIEWFKEILKNFPRSTLQIIGHCTVSNYANILQKACENIHQIKLKSSDSPIPHEEIIAAYSGVDFAILPYQNREAIKDKLPTKLFESAALGVPVLIGGNPNWLDFLNPFSGGFPIDFFDLEQASLQFNAALNQEYFTQSPDASILWKSQHRDFITAISSL</sequence>
<evidence type="ECO:0000313" key="1">
    <source>
        <dbReference type="EMBL" id="SFB07575.1"/>
    </source>
</evidence>
<proteinExistence type="predicted"/>
<keyword evidence="1" id="KW-0808">Transferase</keyword>
<dbReference type="Proteomes" id="UP000198790">
    <property type="component" value="Unassembled WGS sequence"/>
</dbReference>
<dbReference type="STRING" id="237018.SAMN04489723_10481"/>
<dbReference type="GO" id="GO:0016740">
    <property type="term" value="F:transferase activity"/>
    <property type="evidence" value="ECO:0007669"/>
    <property type="project" value="UniProtKB-KW"/>
</dbReference>
<organism evidence="1 2">
    <name type="scientific">Algoriphagus aquimarinus</name>
    <dbReference type="NCBI Taxonomy" id="237018"/>
    <lineage>
        <taxon>Bacteria</taxon>
        <taxon>Pseudomonadati</taxon>
        <taxon>Bacteroidota</taxon>
        <taxon>Cytophagia</taxon>
        <taxon>Cytophagales</taxon>
        <taxon>Cyclobacteriaceae</taxon>
        <taxon>Algoriphagus</taxon>
    </lineage>
</organism>
<dbReference type="EMBL" id="FOKK01000004">
    <property type="protein sequence ID" value="SFB07575.1"/>
    <property type="molecule type" value="Genomic_DNA"/>
</dbReference>